<dbReference type="AlphaFoldDB" id="A0A8T9CEY5"/>
<gene>
    <name evidence="2" type="ORF">LSUE1_G002240</name>
</gene>
<feature type="compositionally biased region" description="Polar residues" evidence="1">
    <location>
        <begin position="1"/>
        <end position="16"/>
    </location>
</feature>
<evidence type="ECO:0000313" key="3">
    <source>
        <dbReference type="Proteomes" id="UP000469558"/>
    </source>
</evidence>
<evidence type="ECO:0000313" key="2">
    <source>
        <dbReference type="EMBL" id="TVY82304.1"/>
    </source>
</evidence>
<accession>A0A8T9CEY5</accession>
<name>A0A8T9CEY5_9HELO</name>
<dbReference type="OrthoDB" id="2530523at2759"/>
<feature type="region of interest" description="Disordered" evidence="1">
    <location>
        <begin position="1"/>
        <end position="110"/>
    </location>
</feature>
<sequence>MNAQNMNHPQQHQVQRMQPPPNVSTPTSSGPRASPFGGVPHNTPPNASQSQFSTPQGPNPAHLQTPNNTQQSHGGTIITPQTPNFPPGSQGGNAGSSIASPLSPGSEVREKDRVSLLLDINRVLLMEAVSIQASQAEAKKEETKESTSSPDGGEKDRVEKEKTEKTKAAQGKEYVEYAASGLLIYACADSNPTWHI</sequence>
<feature type="region of interest" description="Disordered" evidence="1">
    <location>
        <begin position="133"/>
        <end position="168"/>
    </location>
</feature>
<feature type="compositionally biased region" description="Polar residues" evidence="1">
    <location>
        <begin position="44"/>
        <end position="82"/>
    </location>
</feature>
<feature type="compositionally biased region" description="Basic and acidic residues" evidence="1">
    <location>
        <begin position="152"/>
        <end position="167"/>
    </location>
</feature>
<protein>
    <submittedName>
        <fullName evidence="2">Uncharacterized protein</fullName>
    </submittedName>
</protein>
<proteinExistence type="predicted"/>
<keyword evidence="3" id="KW-1185">Reference proteome</keyword>
<dbReference type="Proteomes" id="UP000469558">
    <property type="component" value="Unassembled WGS sequence"/>
</dbReference>
<organism evidence="2 3">
    <name type="scientific">Lachnellula suecica</name>
    <dbReference type="NCBI Taxonomy" id="602035"/>
    <lineage>
        <taxon>Eukaryota</taxon>
        <taxon>Fungi</taxon>
        <taxon>Dikarya</taxon>
        <taxon>Ascomycota</taxon>
        <taxon>Pezizomycotina</taxon>
        <taxon>Leotiomycetes</taxon>
        <taxon>Helotiales</taxon>
        <taxon>Lachnaceae</taxon>
        <taxon>Lachnellula</taxon>
    </lineage>
</organism>
<evidence type="ECO:0000256" key="1">
    <source>
        <dbReference type="SAM" id="MobiDB-lite"/>
    </source>
</evidence>
<comment type="caution">
    <text evidence="2">The sequence shown here is derived from an EMBL/GenBank/DDBJ whole genome shotgun (WGS) entry which is preliminary data.</text>
</comment>
<dbReference type="EMBL" id="QGMK01000339">
    <property type="protein sequence ID" value="TVY82304.1"/>
    <property type="molecule type" value="Genomic_DNA"/>
</dbReference>
<reference evidence="2 3" key="1">
    <citation type="submission" date="2018-05" db="EMBL/GenBank/DDBJ databases">
        <title>Genome sequencing and assembly of the regulated plant pathogen Lachnellula willkommii and related sister species for the development of diagnostic species identification markers.</title>
        <authorList>
            <person name="Giroux E."/>
            <person name="Bilodeau G."/>
        </authorList>
    </citation>
    <scope>NUCLEOTIDE SEQUENCE [LARGE SCALE GENOMIC DNA]</scope>
    <source>
        <strain evidence="2 3">CBS 268.59</strain>
    </source>
</reference>